<name>A0ABS0HPC7_9HYPH</name>
<dbReference type="EMBL" id="JADQDN010000002">
    <property type="protein sequence ID" value="MBF9195340.1"/>
    <property type="molecule type" value="Genomic_DNA"/>
</dbReference>
<sequence length="157" mass="16959">MALAIYASMNGPGPEILVLGSDSVTKAIFDGISNIAFAEDLDAVRWEVPSGVDLCVHSYRLAGNSFRMGKVLKAADALLSPKGRQIFAVDAYSGAWGPMRWRQQDRAVIQWLQKKGWPHCSAFEPDAFYGTGAAQAFGCAAPEDADELVVVLPKARE</sequence>
<evidence type="ECO:0008006" key="3">
    <source>
        <dbReference type="Google" id="ProtNLM"/>
    </source>
</evidence>
<protein>
    <recommendedName>
        <fullName evidence="3">Class I SAM-dependent methyltransferase</fullName>
    </recommendedName>
</protein>
<organism evidence="1 2">
    <name type="scientific">Microvirga terrestris</name>
    <dbReference type="NCBI Taxonomy" id="2791024"/>
    <lineage>
        <taxon>Bacteria</taxon>
        <taxon>Pseudomonadati</taxon>
        <taxon>Pseudomonadota</taxon>
        <taxon>Alphaproteobacteria</taxon>
        <taxon>Hyphomicrobiales</taxon>
        <taxon>Methylobacteriaceae</taxon>
        <taxon>Microvirga</taxon>
    </lineage>
</organism>
<evidence type="ECO:0000313" key="1">
    <source>
        <dbReference type="EMBL" id="MBF9195340.1"/>
    </source>
</evidence>
<proteinExistence type="predicted"/>
<keyword evidence="2" id="KW-1185">Reference proteome</keyword>
<reference evidence="1 2" key="1">
    <citation type="submission" date="2020-11" db="EMBL/GenBank/DDBJ databases">
        <authorList>
            <person name="Kim M.K."/>
        </authorList>
    </citation>
    <scope>NUCLEOTIDE SEQUENCE [LARGE SCALE GENOMIC DNA]</scope>
    <source>
        <strain evidence="1 2">BT290</strain>
    </source>
</reference>
<comment type="caution">
    <text evidence="1">The sequence shown here is derived from an EMBL/GenBank/DDBJ whole genome shotgun (WGS) entry which is preliminary data.</text>
</comment>
<dbReference type="Proteomes" id="UP000611708">
    <property type="component" value="Unassembled WGS sequence"/>
</dbReference>
<evidence type="ECO:0000313" key="2">
    <source>
        <dbReference type="Proteomes" id="UP000611708"/>
    </source>
</evidence>
<gene>
    <name evidence="1" type="ORF">I2H36_04760</name>
</gene>
<accession>A0ABS0HPC7</accession>